<dbReference type="GO" id="GO:0008757">
    <property type="term" value="F:S-adenosylmethionine-dependent methyltransferase activity"/>
    <property type="evidence" value="ECO:0007669"/>
    <property type="project" value="InterPro"/>
</dbReference>
<dbReference type="PANTHER" id="PTHR43591:SF24">
    <property type="entry name" value="2-METHOXY-6-POLYPRENYL-1,4-BENZOQUINOL METHYLASE, MITOCHONDRIAL"/>
    <property type="match status" value="1"/>
</dbReference>
<comment type="caution">
    <text evidence="2">The sequence shown here is derived from an EMBL/GenBank/DDBJ whole genome shotgun (WGS) entry which is preliminary data.</text>
</comment>
<accession>A0A3D9HVK2</accession>
<feature type="domain" description="Methyltransferase type 11" evidence="1">
    <location>
        <begin position="49"/>
        <end position="143"/>
    </location>
</feature>
<dbReference type="Gene3D" id="3.40.50.150">
    <property type="entry name" value="Vaccinia Virus protein VP39"/>
    <property type="match status" value="1"/>
</dbReference>
<dbReference type="AlphaFoldDB" id="A0A3D9HVK2"/>
<dbReference type="Pfam" id="PF08241">
    <property type="entry name" value="Methyltransf_11"/>
    <property type="match status" value="1"/>
</dbReference>
<keyword evidence="2" id="KW-0808">Transferase</keyword>
<evidence type="ECO:0000259" key="1">
    <source>
        <dbReference type="Pfam" id="PF08241"/>
    </source>
</evidence>
<dbReference type="InterPro" id="IPR013216">
    <property type="entry name" value="Methyltransf_11"/>
</dbReference>
<dbReference type="Proteomes" id="UP000256845">
    <property type="component" value="Unassembled WGS sequence"/>
</dbReference>
<gene>
    <name evidence="2" type="ORF">DFP90_101335</name>
</gene>
<dbReference type="CDD" id="cd02440">
    <property type="entry name" value="AdoMet_MTases"/>
    <property type="match status" value="1"/>
</dbReference>
<keyword evidence="2" id="KW-0830">Ubiquinone</keyword>
<keyword evidence="3" id="KW-1185">Reference proteome</keyword>
<evidence type="ECO:0000313" key="3">
    <source>
        <dbReference type="Proteomes" id="UP000256845"/>
    </source>
</evidence>
<sequence length="274" mass="30211">MPDHAAAQSYWAGKAGDWVQWADPVARLAEKINIPFLESIDLAPGHRLLDLASGAGEPAMSALSIAGENGLVVATDFVPGMLTGLQKRPGADQMKLAAADMQALPFADTVFDRISCRFGIMFVPDPAAVARECRRILSTDGVCGFMIWGPQEDQTLFSILSQAVFDILGQEPDSHHQSIFRFGRKGDLQDIFLDAGFHSVVETDQYHKARAHLDRPFWQAQLHMTYGHLLTDLDQAALDHLNNHILCLFKDLPRDEQGSTILNSHTRILIAQKG</sequence>
<dbReference type="SUPFAM" id="SSF53335">
    <property type="entry name" value="S-adenosyl-L-methionine-dependent methyltransferases"/>
    <property type="match status" value="1"/>
</dbReference>
<evidence type="ECO:0000313" key="2">
    <source>
        <dbReference type="EMBL" id="RED53544.1"/>
    </source>
</evidence>
<proteinExistence type="predicted"/>
<dbReference type="GO" id="GO:0032259">
    <property type="term" value="P:methylation"/>
    <property type="evidence" value="ECO:0007669"/>
    <property type="project" value="UniProtKB-KW"/>
</dbReference>
<organism evidence="2 3">
    <name type="scientific">Aestuariispira insulae</name>
    <dbReference type="NCBI Taxonomy" id="1461337"/>
    <lineage>
        <taxon>Bacteria</taxon>
        <taxon>Pseudomonadati</taxon>
        <taxon>Pseudomonadota</taxon>
        <taxon>Alphaproteobacteria</taxon>
        <taxon>Rhodospirillales</taxon>
        <taxon>Kiloniellaceae</taxon>
        <taxon>Aestuariispira</taxon>
    </lineage>
</organism>
<dbReference type="InterPro" id="IPR029063">
    <property type="entry name" value="SAM-dependent_MTases_sf"/>
</dbReference>
<dbReference type="PANTHER" id="PTHR43591">
    <property type="entry name" value="METHYLTRANSFERASE"/>
    <property type="match status" value="1"/>
</dbReference>
<keyword evidence="2" id="KW-0489">Methyltransferase</keyword>
<name>A0A3D9HVK2_9PROT</name>
<dbReference type="EMBL" id="QRDW01000001">
    <property type="protein sequence ID" value="RED53544.1"/>
    <property type="molecule type" value="Genomic_DNA"/>
</dbReference>
<reference evidence="2 3" key="1">
    <citation type="submission" date="2018-07" db="EMBL/GenBank/DDBJ databases">
        <title>Genomic Encyclopedia of Type Strains, Phase III (KMG-III): the genomes of soil and plant-associated and newly described type strains.</title>
        <authorList>
            <person name="Whitman W."/>
        </authorList>
    </citation>
    <scope>NUCLEOTIDE SEQUENCE [LARGE SCALE GENOMIC DNA]</scope>
    <source>
        <strain evidence="2 3">CECT 8488</strain>
    </source>
</reference>
<protein>
    <submittedName>
        <fullName evidence="2">Ubiquinone/menaquinone biosynthesis C-methylase UbiE</fullName>
    </submittedName>
</protein>